<reference evidence="2 3" key="1">
    <citation type="submission" date="2024-06" db="EMBL/GenBank/DDBJ databases">
        <title>The Natural Products Discovery Center: Release of the First 8490 Sequenced Strains for Exploring Actinobacteria Biosynthetic Diversity.</title>
        <authorList>
            <person name="Kalkreuter E."/>
            <person name="Kautsar S.A."/>
            <person name="Yang D."/>
            <person name="Bader C.D."/>
            <person name="Teijaro C.N."/>
            <person name="Fluegel L."/>
            <person name="Davis C.M."/>
            <person name="Simpson J.R."/>
            <person name="Lauterbach L."/>
            <person name="Steele A.D."/>
            <person name="Gui C."/>
            <person name="Meng S."/>
            <person name="Li G."/>
            <person name="Viehrig K."/>
            <person name="Ye F."/>
            <person name="Su P."/>
            <person name="Kiefer A.F."/>
            <person name="Nichols A."/>
            <person name="Cepeda A.J."/>
            <person name="Yan W."/>
            <person name="Fan B."/>
            <person name="Jiang Y."/>
            <person name="Adhikari A."/>
            <person name="Zheng C.-J."/>
            <person name="Schuster L."/>
            <person name="Cowan T.M."/>
            <person name="Smanski M.J."/>
            <person name="Chevrette M.G."/>
            <person name="De Carvalho L.P.S."/>
            <person name="Shen B."/>
        </authorList>
    </citation>
    <scope>NUCLEOTIDE SEQUENCE [LARGE SCALE GENOMIC DNA]</scope>
    <source>
        <strain evidence="2 3">NPDC049574</strain>
    </source>
</reference>
<dbReference type="RefSeq" id="WP_364446957.1">
    <property type="nucleotide sequence ID" value="NZ_JBFARM010000003.1"/>
</dbReference>
<name>A0ABV3H062_9ACTN</name>
<dbReference type="Proteomes" id="UP001552427">
    <property type="component" value="Unassembled WGS sequence"/>
</dbReference>
<feature type="chain" id="PRO_5045886424" evidence="1">
    <location>
        <begin position="24"/>
        <end position="266"/>
    </location>
</feature>
<evidence type="ECO:0000313" key="3">
    <source>
        <dbReference type="Proteomes" id="UP001552427"/>
    </source>
</evidence>
<sequence>MRKMLATVMACAALLAGAAPAQAVVTKDPVQALKAVLVLGHGTHFTETTTLLEGTDERSERRRKGIFEFDAKGGVKSLDVTTTGGEYGRERVIGFNHDIGGTGYKSGGLVGKWLKKGKTWWKDSHQLHLRHTGLLGYDEQLVNPAEPATLAALLRNGQRSGDTVTGAITFKELERASRWAEHSTHAGWDPDTRLTYTVTLTSSGLVGRVQSMFTFSDGLDELVGKTVHVDTRYSRWGDKVSIKAPDPRKTTTELCIQGLCNWRLPG</sequence>
<dbReference type="EMBL" id="JBFARM010000003">
    <property type="protein sequence ID" value="MEV4285800.1"/>
    <property type="molecule type" value="Genomic_DNA"/>
</dbReference>
<protein>
    <submittedName>
        <fullName evidence="2">Uncharacterized protein</fullName>
    </submittedName>
</protein>
<accession>A0ABV3H062</accession>
<evidence type="ECO:0000256" key="1">
    <source>
        <dbReference type="SAM" id="SignalP"/>
    </source>
</evidence>
<evidence type="ECO:0000313" key="2">
    <source>
        <dbReference type="EMBL" id="MEV4285800.1"/>
    </source>
</evidence>
<proteinExistence type="predicted"/>
<gene>
    <name evidence="2" type="ORF">AB0K40_09875</name>
</gene>
<organism evidence="2 3">
    <name type="scientific">Nonomuraea bangladeshensis</name>
    <dbReference type="NCBI Taxonomy" id="404385"/>
    <lineage>
        <taxon>Bacteria</taxon>
        <taxon>Bacillati</taxon>
        <taxon>Actinomycetota</taxon>
        <taxon>Actinomycetes</taxon>
        <taxon>Streptosporangiales</taxon>
        <taxon>Streptosporangiaceae</taxon>
        <taxon>Nonomuraea</taxon>
    </lineage>
</organism>
<feature type="signal peptide" evidence="1">
    <location>
        <begin position="1"/>
        <end position="23"/>
    </location>
</feature>
<keyword evidence="1" id="KW-0732">Signal</keyword>
<keyword evidence="3" id="KW-1185">Reference proteome</keyword>
<comment type="caution">
    <text evidence="2">The sequence shown here is derived from an EMBL/GenBank/DDBJ whole genome shotgun (WGS) entry which is preliminary data.</text>
</comment>